<evidence type="ECO:0008006" key="3">
    <source>
        <dbReference type="Google" id="ProtNLM"/>
    </source>
</evidence>
<dbReference type="STRING" id="1328759.A0A5C2SLE7"/>
<dbReference type="Gene3D" id="1.20.1050.10">
    <property type="match status" value="1"/>
</dbReference>
<evidence type="ECO:0000313" key="2">
    <source>
        <dbReference type="Proteomes" id="UP000313359"/>
    </source>
</evidence>
<reference evidence="1" key="1">
    <citation type="journal article" date="2018" name="Genome Biol. Evol.">
        <title>Genomics and development of Lentinus tigrinus, a white-rot wood-decaying mushroom with dimorphic fruiting bodies.</title>
        <authorList>
            <person name="Wu B."/>
            <person name="Xu Z."/>
            <person name="Knudson A."/>
            <person name="Carlson A."/>
            <person name="Chen N."/>
            <person name="Kovaka S."/>
            <person name="LaButti K."/>
            <person name="Lipzen A."/>
            <person name="Pennachio C."/>
            <person name="Riley R."/>
            <person name="Schakwitz W."/>
            <person name="Umezawa K."/>
            <person name="Ohm R.A."/>
            <person name="Grigoriev I.V."/>
            <person name="Nagy L.G."/>
            <person name="Gibbons J."/>
            <person name="Hibbett D."/>
        </authorList>
    </citation>
    <scope>NUCLEOTIDE SEQUENCE [LARGE SCALE GENOMIC DNA]</scope>
    <source>
        <strain evidence="1">ALCF2SS1-6</strain>
    </source>
</reference>
<dbReference type="EMBL" id="ML122253">
    <property type="protein sequence ID" value="RPD64603.1"/>
    <property type="molecule type" value="Genomic_DNA"/>
</dbReference>
<protein>
    <recommendedName>
        <fullName evidence="3">GST C-terminal domain-containing protein</fullName>
    </recommendedName>
</protein>
<organism evidence="1 2">
    <name type="scientific">Lentinus tigrinus ALCF2SS1-6</name>
    <dbReference type="NCBI Taxonomy" id="1328759"/>
    <lineage>
        <taxon>Eukaryota</taxon>
        <taxon>Fungi</taxon>
        <taxon>Dikarya</taxon>
        <taxon>Basidiomycota</taxon>
        <taxon>Agaricomycotina</taxon>
        <taxon>Agaricomycetes</taxon>
        <taxon>Polyporales</taxon>
        <taxon>Polyporaceae</taxon>
        <taxon>Lentinus</taxon>
    </lineage>
</organism>
<keyword evidence="2" id="KW-1185">Reference proteome</keyword>
<gene>
    <name evidence="1" type="ORF">L227DRAFT_607256</name>
</gene>
<proteinExistence type="predicted"/>
<evidence type="ECO:0000313" key="1">
    <source>
        <dbReference type="EMBL" id="RPD64603.1"/>
    </source>
</evidence>
<dbReference type="AlphaFoldDB" id="A0A5C2SLE7"/>
<name>A0A5C2SLE7_9APHY</name>
<dbReference type="OrthoDB" id="202840at2759"/>
<accession>A0A5C2SLE7</accession>
<sequence length="167" mass="19113">MRRGEKPSADSVLLYESLVILEFIVDFFPDAGLLPADLVRRAKARLFMSIVEEKIPSDNGPTPALQMLETLQEMLPEGFVVGEWSIADAAFVPSLLFVNVFVKGGVGYWVKMEHGEKVKAELESPRLARLRRYVDEWKKRTNFNGKAAWDEEDIVIEKWLKRFAKNL</sequence>
<dbReference type="Proteomes" id="UP000313359">
    <property type="component" value="Unassembled WGS sequence"/>
</dbReference>
<dbReference type="Gene3D" id="3.40.30.10">
    <property type="entry name" value="Glutaredoxin"/>
    <property type="match status" value="1"/>
</dbReference>